<dbReference type="SUPFAM" id="SSF56801">
    <property type="entry name" value="Acetyl-CoA synthetase-like"/>
    <property type="match status" value="1"/>
</dbReference>
<gene>
    <name evidence="3" type="ORF">FE257_008219</name>
</gene>
<keyword evidence="4" id="KW-1185">Reference proteome</keyword>
<dbReference type="EMBL" id="VCAU01000042">
    <property type="protein sequence ID" value="KAF9888850.1"/>
    <property type="molecule type" value="Genomic_DNA"/>
</dbReference>
<dbReference type="InterPro" id="IPR045851">
    <property type="entry name" value="AMP-bd_C_sf"/>
</dbReference>
<name>A0AAD4GTP4_ASPNN</name>
<dbReference type="PANTHER" id="PTHR43201:SF8">
    <property type="entry name" value="ACYL-COA SYNTHETASE FAMILY MEMBER 3"/>
    <property type="match status" value="1"/>
</dbReference>
<dbReference type="GO" id="GO:0031956">
    <property type="term" value="F:medium-chain fatty acid-CoA ligase activity"/>
    <property type="evidence" value="ECO:0007669"/>
    <property type="project" value="TreeGrafter"/>
</dbReference>
<dbReference type="Pfam" id="PF13193">
    <property type="entry name" value="AMP-binding_C"/>
    <property type="match status" value="1"/>
</dbReference>
<dbReference type="Gene3D" id="3.40.50.12780">
    <property type="entry name" value="N-terminal domain of ligase-like"/>
    <property type="match status" value="1"/>
</dbReference>
<feature type="domain" description="AMP-binding enzyme C-terminal" evidence="2">
    <location>
        <begin position="96"/>
        <end position="185"/>
    </location>
</feature>
<evidence type="ECO:0000313" key="4">
    <source>
        <dbReference type="Proteomes" id="UP001194746"/>
    </source>
</evidence>
<organism evidence="3 4">
    <name type="scientific">Aspergillus nanangensis</name>
    <dbReference type="NCBI Taxonomy" id="2582783"/>
    <lineage>
        <taxon>Eukaryota</taxon>
        <taxon>Fungi</taxon>
        <taxon>Dikarya</taxon>
        <taxon>Ascomycota</taxon>
        <taxon>Pezizomycotina</taxon>
        <taxon>Eurotiomycetes</taxon>
        <taxon>Eurotiomycetidae</taxon>
        <taxon>Eurotiales</taxon>
        <taxon>Aspergillaceae</taxon>
        <taxon>Aspergillus</taxon>
        <taxon>Aspergillus subgen. Circumdati</taxon>
    </lineage>
</organism>
<dbReference type="GO" id="GO:0006631">
    <property type="term" value="P:fatty acid metabolic process"/>
    <property type="evidence" value="ECO:0007669"/>
    <property type="project" value="TreeGrafter"/>
</dbReference>
<dbReference type="InterPro" id="IPR042099">
    <property type="entry name" value="ANL_N_sf"/>
</dbReference>
<comment type="similarity">
    <text evidence="1">Belongs to the ATP-dependent AMP-binding enzyme family.</text>
</comment>
<evidence type="ECO:0000256" key="1">
    <source>
        <dbReference type="ARBA" id="ARBA00006432"/>
    </source>
</evidence>
<reference evidence="3" key="2">
    <citation type="submission" date="2020-02" db="EMBL/GenBank/DDBJ databases">
        <authorList>
            <person name="Gilchrist C.L.M."/>
            <person name="Chooi Y.-H."/>
        </authorList>
    </citation>
    <scope>NUCLEOTIDE SEQUENCE</scope>
    <source>
        <strain evidence="3">MST-FP2251</strain>
    </source>
</reference>
<reference evidence="3" key="1">
    <citation type="journal article" date="2019" name="Beilstein J. Org. Chem.">
        <title>Nanangenines: drimane sesquiterpenoids as the dominant metabolite cohort of a novel Australian fungus, Aspergillus nanangensis.</title>
        <authorList>
            <person name="Lacey H.J."/>
            <person name="Gilchrist C.L.M."/>
            <person name="Crombie A."/>
            <person name="Kalaitzis J.A."/>
            <person name="Vuong D."/>
            <person name="Rutledge P.J."/>
            <person name="Turner P."/>
            <person name="Pitt J.I."/>
            <person name="Lacey E."/>
            <person name="Chooi Y.H."/>
            <person name="Piggott A.M."/>
        </authorList>
    </citation>
    <scope>NUCLEOTIDE SEQUENCE</scope>
    <source>
        <strain evidence="3">MST-FP2251</strain>
    </source>
</reference>
<dbReference type="PANTHER" id="PTHR43201">
    <property type="entry name" value="ACYL-COA SYNTHETASE"/>
    <property type="match status" value="1"/>
</dbReference>
<dbReference type="AlphaFoldDB" id="A0AAD4GTP4"/>
<protein>
    <recommendedName>
        <fullName evidence="2">AMP-binding enzyme C-terminal domain-containing protein</fullName>
    </recommendedName>
</protein>
<comment type="caution">
    <text evidence="3">The sequence shown here is derived from an EMBL/GenBank/DDBJ whole genome shotgun (WGS) entry which is preliminary data.</text>
</comment>
<dbReference type="Proteomes" id="UP001194746">
    <property type="component" value="Unassembled WGS sequence"/>
</dbReference>
<proteinExistence type="inferred from homology"/>
<evidence type="ECO:0000313" key="3">
    <source>
        <dbReference type="EMBL" id="KAF9888850.1"/>
    </source>
</evidence>
<accession>A0AAD4GTP4</accession>
<dbReference type="Gene3D" id="3.30.300.30">
    <property type="match status" value="1"/>
</dbReference>
<dbReference type="InterPro" id="IPR025110">
    <property type="entry name" value="AMP-bd_C"/>
</dbReference>
<evidence type="ECO:0000259" key="2">
    <source>
        <dbReference type="Pfam" id="PF13193"/>
    </source>
</evidence>
<sequence length="230" mass="25656">MERQNWADEGCSCIGRPRPTVDVKLSGGDHGEILIRNPVMFSHYLGDEAATQAAFTEDGFFRTGDVGRKVGEDYVLEGRASSDIIKNGTYKVSLLEVEQHLHNLPFIQEACIVPVLDSHNVSRVAALVRFEKPTKCRDAGFHLPDKPSLAFLRDQLASTLPVYMLPTALRILREGEYIPQTASQKPIRTQAAQQYFQSSDDSDVFDGVELCDNDLCQPTERSRPWDTAGK</sequence>